<keyword evidence="3" id="KW-1185">Reference proteome</keyword>
<evidence type="ECO:0000313" key="2">
    <source>
        <dbReference type="EMBL" id="KRT34840.1"/>
    </source>
</evidence>
<keyword evidence="1" id="KW-1133">Transmembrane helix</keyword>
<keyword evidence="1" id="KW-0472">Membrane</keyword>
<dbReference type="AlphaFoldDB" id="A0A0T5X906"/>
<accession>A0A0T5X906</accession>
<evidence type="ECO:0000256" key="1">
    <source>
        <dbReference type="SAM" id="Phobius"/>
    </source>
</evidence>
<proteinExistence type="predicted"/>
<dbReference type="OrthoDB" id="9939046at2"/>
<name>A0A0T5X906_9BACT</name>
<reference evidence="3" key="1">
    <citation type="submission" date="2012-09" db="EMBL/GenBank/DDBJ databases">
        <authorList>
            <person name="Weinstock G."/>
            <person name="Sodergren E."/>
            <person name="Clifton S."/>
            <person name="Fulton L."/>
            <person name="Fulton B."/>
            <person name="Courtney L."/>
            <person name="Fronick C."/>
            <person name="Harrison M."/>
            <person name="Strong C."/>
            <person name="Farmer C."/>
            <person name="Delehaunty K."/>
            <person name="Markovic C."/>
            <person name="Hall O."/>
            <person name="Minx P."/>
            <person name="Tomlinson C."/>
            <person name="Mitreva M."/>
            <person name="Nelson J."/>
            <person name="Hou S."/>
            <person name="Wollam A."/>
            <person name="Pepin K.H."/>
            <person name="Johnson M."/>
            <person name="Bhonagiri V."/>
            <person name="Nash W.E."/>
            <person name="Suruliraj S."/>
            <person name="Warren W."/>
            <person name="Chinwalla A."/>
            <person name="Mardis E.R."/>
            <person name="Wilson R.K."/>
        </authorList>
    </citation>
    <scope>NUCLEOTIDE SEQUENCE [LARGE SCALE GENOMIC DNA]</scope>
    <source>
        <strain evidence="3">OS1</strain>
    </source>
</reference>
<gene>
    <name evidence="2" type="ORF">HMPREF1705_04087</name>
</gene>
<keyword evidence="1" id="KW-0812">Transmembrane</keyword>
<evidence type="ECO:0000313" key="3">
    <source>
        <dbReference type="Proteomes" id="UP000005273"/>
    </source>
</evidence>
<comment type="caution">
    <text evidence="2">The sequence shown here is derived from an EMBL/GenBank/DDBJ whole genome shotgun (WGS) entry which is preliminary data.</text>
</comment>
<dbReference type="RefSeq" id="WP_009200289.1">
    <property type="nucleotide sequence ID" value="NZ_ACJX03000001.1"/>
</dbReference>
<dbReference type="Proteomes" id="UP000005273">
    <property type="component" value="Unassembled WGS sequence"/>
</dbReference>
<dbReference type="EMBL" id="ACJX03000001">
    <property type="protein sequence ID" value="KRT34840.1"/>
    <property type="molecule type" value="Genomic_DNA"/>
</dbReference>
<evidence type="ECO:0008006" key="4">
    <source>
        <dbReference type="Google" id="ProtNLM"/>
    </source>
</evidence>
<dbReference type="STRING" id="592015.HMPREF1705_04087"/>
<feature type="transmembrane region" description="Helical" evidence="1">
    <location>
        <begin position="61"/>
        <end position="82"/>
    </location>
</feature>
<protein>
    <recommendedName>
        <fullName evidence="4">DUF83 domain-containing protein</fullName>
    </recommendedName>
</protein>
<organism evidence="2 3">
    <name type="scientific">Acetomicrobium hydrogeniformans ATCC BAA-1850</name>
    <dbReference type="NCBI Taxonomy" id="592015"/>
    <lineage>
        <taxon>Bacteria</taxon>
        <taxon>Thermotogati</taxon>
        <taxon>Synergistota</taxon>
        <taxon>Synergistia</taxon>
        <taxon>Synergistales</taxon>
        <taxon>Acetomicrobiaceae</taxon>
        <taxon>Acetomicrobium</taxon>
    </lineage>
</organism>
<sequence>MKDRISASLLAQYVYCPRAAWYRAHGFTPQGNGGGKALQKGQRAHRWFGFLEKLKGFWSSVWRAAFFLIAVGGVLLCLYLMLK</sequence>